<organism evidence="1 2">
    <name type="scientific">Mesonia phycicola</name>
    <dbReference type="NCBI Taxonomy" id="579105"/>
    <lineage>
        <taxon>Bacteria</taxon>
        <taxon>Pseudomonadati</taxon>
        <taxon>Bacteroidota</taxon>
        <taxon>Flavobacteriia</taxon>
        <taxon>Flavobacteriales</taxon>
        <taxon>Flavobacteriaceae</taxon>
        <taxon>Mesonia</taxon>
    </lineage>
</organism>
<dbReference type="Proteomes" id="UP000184225">
    <property type="component" value="Unassembled WGS sequence"/>
</dbReference>
<protein>
    <submittedName>
        <fullName evidence="1">Uncharacterized protein</fullName>
    </submittedName>
</protein>
<reference evidence="1 2" key="1">
    <citation type="submission" date="2016-11" db="EMBL/GenBank/DDBJ databases">
        <authorList>
            <person name="Jaros S."/>
            <person name="Januszkiewicz K."/>
            <person name="Wedrychowicz H."/>
        </authorList>
    </citation>
    <scope>NUCLEOTIDE SEQUENCE [LARGE SCALE GENOMIC DNA]</scope>
    <source>
        <strain evidence="1 2">DSM 21425</strain>
    </source>
</reference>
<gene>
    <name evidence="1" type="ORF">SAMN04488096_10584</name>
</gene>
<dbReference type="RefSeq" id="WP_073150302.1">
    <property type="nucleotide sequence ID" value="NZ_FQYY01000005.1"/>
</dbReference>
<accession>A0A1M6EH29</accession>
<dbReference type="EMBL" id="FQYY01000005">
    <property type="protein sequence ID" value="SHI84817.1"/>
    <property type="molecule type" value="Genomic_DNA"/>
</dbReference>
<evidence type="ECO:0000313" key="1">
    <source>
        <dbReference type="EMBL" id="SHI84817.1"/>
    </source>
</evidence>
<evidence type="ECO:0000313" key="2">
    <source>
        <dbReference type="Proteomes" id="UP000184225"/>
    </source>
</evidence>
<sequence length="63" mass="7075">MFSYSDGEKVSVDRVETDDVNSKANEILDKNFNIDSVVSKAYYYSPLRLTGNEGTGIDSTYVR</sequence>
<proteinExistence type="predicted"/>
<name>A0A1M6EH29_9FLAO</name>
<keyword evidence="2" id="KW-1185">Reference proteome</keyword>
<dbReference type="STRING" id="579105.SAMN04488096_10584"/>
<dbReference type="AlphaFoldDB" id="A0A1M6EH29"/>